<evidence type="ECO:0000313" key="4">
    <source>
        <dbReference type="Proteomes" id="UP000580839"/>
    </source>
</evidence>
<dbReference type="Proteomes" id="UP000580839">
    <property type="component" value="Unassembled WGS sequence"/>
</dbReference>
<accession>A0A849SL22</accession>
<dbReference type="InterPro" id="IPR002201">
    <property type="entry name" value="Glyco_trans_9"/>
</dbReference>
<reference evidence="3 4" key="1">
    <citation type="submission" date="2020-04" db="EMBL/GenBank/DDBJ databases">
        <title>Metagenomic profiling of ammonia- and methane-oxidizing microorganisms in a Dutch drinking water treatment plant.</title>
        <authorList>
            <person name="Poghosyan L."/>
            <person name="Leucker S."/>
        </authorList>
    </citation>
    <scope>NUCLEOTIDE SEQUENCE [LARGE SCALE GENOMIC DNA]</scope>
    <source>
        <strain evidence="3">S-RSF-IL-03</strain>
    </source>
</reference>
<evidence type="ECO:0000256" key="2">
    <source>
        <dbReference type="ARBA" id="ARBA00022679"/>
    </source>
</evidence>
<dbReference type="GO" id="GO:0009244">
    <property type="term" value="P:lipopolysaccharide core region biosynthetic process"/>
    <property type="evidence" value="ECO:0007669"/>
    <property type="project" value="TreeGrafter"/>
</dbReference>
<dbReference type="EMBL" id="JABFRW010000006">
    <property type="protein sequence ID" value="NOT32615.1"/>
    <property type="molecule type" value="Genomic_DNA"/>
</dbReference>
<gene>
    <name evidence="3" type="ORF">HOP12_00420</name>
</gene>
<dbReference type="PANTHER" id="PTHR30160">
    <property type="entry name" value="TETRAACYLDISACCHARIDE 4'-KINASE-RELATED"/>
    <property type="match status" value="1"/>
</dbReference>
<proteinExistence type="predicted"/>
<dbReference type="InterPro" id="IPR051199">
    <property type="entry name" value="LPS_LOS_Heptosyltrfase"/>
</dbReference>
<keyword evidence="1" id="KW-0328">Glycosyltransferase</keyword>
<dbReference type="GO" id="GO:0008713">
    <property type="term" value="F:ADP-heptose-lipopolysaccharide heptosyltransferase activity"/>
    <property type="evidence" value="ECO:0007669"/>
    <property type="project" value="TreeGrafter"/>
</dbReference>
<name>A0A849SL22_UNCEI</name>
<dbReference type="Pfam" id="PF01075">
    <property type="entry name" value="Glyco_transf_9"/>
    <property type="match status" value="1"/>
</dbReference>
<dbReference type="GO" id="GO:0005829">
    <property type="term" value="C:cytosol"/>
    <property type="evidence" value="ECO:0007669"/>
    <property type="project" value="TreeGrafter"/>
</dbReference>
<dbReference type="CDD" id="cd03789">
    <property type="entry name" value="GT9_LPS_heptosyltransferase"/>
    <property type="match status" value="1"/>
</dbReference>
<protein>
    <submittedName>
        <fullName evidence="3">Glycosyltransferase family 9 protein</fullName>
    </submittedName>
</protein>
<comment type="caution">
    <text evidence="3">The sequence shown here is derived from an EMBL/GenBank/DDBJ whole genome shotgun (WGS) entry which is preliminary data.</text>
</comment>
<dbReference type="SUPFAM" id="SSF53756">
    <property type="entry name" value="UDP-Glycosyltransferase/glycogen phosphorylase"/>
    <property type="match status" value="1"/>
</dbReference>
<dbReference type="AlphaFoldDB" id="A0A849SL22"/>
<evidence type="ECO:0000256" key="1">
    <source>
        <dbReference type="ARBA" id="ARBA00022676"/>
    </source>
</evidence>
<sequence length="399" mass="42778">MSFRTVAAAGAGPLLTTLLRASRPDEAAVRAFADPERVKRVLVIKLHDQLGDFLVATPAVRALRRRYPNARLVLLTREFLRPLAERNRDLDQVVSLPRIEDAASLARFVQAVRVTATFRPELTFVMNSVSRSKSADGFAALSRAGCVVGRSRVGDGPVPDAEPLPVLRDPVYDLDVPVARGSTHQTARLLDLVRWCGADAGPDLVLELDPSERLVARTRFEELWRACAPVDASPGPAGARVRWIGIHPGAANPLKCWPLDRFVQLGAALVGDAPAAGLERPHEARRLIVFDAPRERGRAAAVHVGLLARGVRVAFAPAGSIGDFAAACSALDLLICNDSGVAHIASALRVPSVSFHALGDPAEWGPQHDRAVTFYAPRAIEALELEPAISAAERLLASG</sequence>
<dbReference type="Gene3D" id="3.40.50.2000">
    <property type="entry name" value="Glycogen Phosphorylase B"/>
    <property type="match status" value="2"/>
</dbReference>
<evidence type="ECO:0000313" key="3">
    <source>
        <dbReference type="EMBL" id="NOT32615.1"/>
    </source>
</evidence>
<organism evidence="3 4">
    <name type="scientific">Eiseniibacteriota bacterium</name>
    <dbReference type="NCBI Taxonomy" id="2212470"/>
    <lineage>
        <taxon>Bacteria</taxon>
        <taxon>Candidatus Eiseniibacteriota</taxon>
    </lineage>
</organism>
<keyword evidence="2 3" id="KW-0808">Transferase</keyword>